<proteinExistence type="inferred from homology"/>
<protein>
    <recommendedName>
        <fullName evidence="7">NADH-quinone oxidoreductase subunit A</fullName>
        <ecNumber evidence="7">7.1.1.-</ecNumber>
    </recommendedName>
    <alternativeName>
        <fullName evidence="7">NADH dehydrogenase I subunit A</fullName>
    </alternativeName>
    <alternativeName>
        <fullName evidence="7">NDH-1 subunit A</fullName>
    </alternativeName>
    <alternativeName>
        <fullName evidence="7">NUO1</fullName>
    </alternativeName>
</protein>
<keyword evidence="10" id="KW-1185">Reference proteome</keyword>
<comment type="subunit">
    <text evidence="7">NDH-1 is composed of 14 different subunits. Subunits NuoA, H, J, K, L, M, N constitute the membrane sector of the complex.</text>
</comment>
<sequence length="119" mass="13790">MVLSEWTGVLLFFIGGLLVGGGAIVTSYLIHPRRIQAQKYEPYECGVDTIGPTWVQFKTSYFLYALLFVIFDVETIYLYPWAVKFQSLGLFAFIEMIIFLFILIVGLWYAWKEGALEWK</sequence>
<evidence type="ECO:0000256" key="5">
    <source>
        <dbReference type="ARBA" id="ARBA00022989"/>
    </source>
</evidence>
<keyword evidence="4 7" id="KW-0812">Transmembrane</keyword>
<evidence type="ECO:0000256" key="4">
    <source>
        <dbReference type="ARBA" id="ARBA00022692"/>
    </source>
</evidence>
<dbReference type="EMBL" id="FQUW01000037">
    <property type="protein sequence ID" value="SHF53558.1"/>
    <property type="molecule type" value="Genomic_DNA"/>
</dbReference>
<comment type="subcellular location">
    <subcellularLocation>
        <location evidence="7 8">Cell membrane</location>
        <topology evidence="7 8">Multi-pass membrane protein</topology>
    </subcellularLocation>
    <subcellularLocation>
        <location evidence="1">Membrane</location>
        <topology evidence="1">Multi-pass membrane protein</topology>
    </subcellularLocation>
</comment>
<evidence type="ECO:0000256" key="1">
    <source>
        <dbReference type="ARBA" id="ARBA00004141"/>
    </source>
</evidence>
<evidence type="ECO:0000313" key="9">
    <source>
        <dbReference type="EMBL" id="SHF53558.1"/>
    </source>
</evidence>
<keyword evidence="3 7" id="KW-0813">Transport</keyword>
<evidence type="ECO:0000256" key="8">
    <source>
        <dbReference type="RuleBase" id="RU003639"/>
    </source>
</evidence>
<keyword evidence="5 7" id="KW-1133">Transmembrane helix</keyword>
<dbReference type="PANTHER" id="PTHR11058:SF9">
    <property type="entry name" value="NADH-UBIQUINONE OXIDOREDUCTASE CHAIN 3"/>
    <property type="match status" value="1"/>
</dbReference>
<evidence type="ECO:0000256" key="2">
    <source>
        <dbReference type="ARBA" id="ARBA00008472"/>
    </source>
</evidence>
<dbReference type="EC" id="7.1.1.-" evidence="7"/>
<dbReference type="OrthoDB" id="9791970at2"/>
<dbReference type="Gene3D" id="1.20.58.1610">
    <property type="entry name" value="NADH:ubiquinone/plastoquinone oxidoreductase, chain 3"/>
    <property type="match status" value="1"/>
</dbReference>
<dbReference type="Proteomes" id="UP000184196">
    <property type="component" value="Unassembled WGS sequence"/>
</dbReference>
<evidence type="ECO:0000313" key="10">
    <source>
        <dbReference type="Proteomes" id="UP000184196"/>
    </source>
</evidence>
<evidence type="ECO:0000256" key="3">
    <source>
        <dbReference type="ARBA" id="ARBA00022448"/>
    </source>
</evidence>
<evidence type="ECO:0000256" key="7">
    <source>
        <dbReference type="HAMAP-Rule" id="MF_01394"/>
    </source>
</evidence>
<gene>
    <name evidence="7" type="primary">nuoA</name>
    <name evidence="9" type="ORF">SAMN02745218_02522</name>
</gene>
<reference evidence="10" key="1">
    <citation type="submission" date="2016-11" db="EMBL/GenBank/DDBJ databases">
        <authorList>
            <person name="Varghese N."/>
            <person name="Submissions S."/>
        </authorList>
    </citation>
    <scope>NUCLEOTIDE SEQUENCE [LARGE SCALE GENOMIC DNA]</scope>
    <source>
        <strain evidence="10">DSM 11792</strain>
    </source>
</reference>
<comment type="catalytic activity">
    <reaction evidence="7 8">
        <text>a quinone + NADH + 5 H(+)(in) = a quinol + NAD(+) + 4 H(+)(out)</text>
        <dbReference type="Rhea" id="RHEA:57888"/>
        <dbReference type="ChEBI" id="CHEBI:15378"/>
        <dbReference type="ChEBI" id="CHEBI:24646"/>
        <dbReference type="ChEBI" id="CHEBI:57540"/>
        <dbReference type="ChEBI" id="CHEBI:57945"/>
        <dbReference type="ChEBI" id="CHEBI:132124"/>
    </reaction>
</comment>
<dbReference type="GO" id="GO:0048038">
    <property type="term" value="F:quinone binding"/>
    <property type="evidence" value="ECO:0007669"/>
    <property type="project" value="UniProtKB-KW"/>
</dbReference>
<dbReference type="InterPro" id="IPR038430">
    <property type="entry name" value="NDAH_ubi_oxred_su3_sf"/>
</dbReference>
<keyword evidence="7" id="KW-1003">Cell membrane</keyword>
<accession>A0A1M5CFQ5</accession>
<dbReference type="GO" id="GO:0005886">
    <property type="term" value="C:plasma membrane"/>
    <property type="evidence" value="ECO:0007669"/>
    <property type="project" value="UniProtKB-SubCell"/>
</dbReference>
<dbReference type="PANTHER" id="PTHR11058">
    <property type="entry name" value="NADH-UBIQUINONE OXIDOREDUCTASE CHAIN 3"/>
    <property type="match status" value="1"/>
</dbReference>
<feature type="transmembrane region" description="Helical" evidence="7">
    <location>
        <begin position="88"/>
        <end position="111"/>
    </location>
</feature>
<dbReference type="InterPro" id="IPR000440">
    <property type="entry name" value="NADH_UbQ/plastoQ_OxRdtase_su3"/>
</dbReference>
<feature type="transmembrane region" description="Helical" evidence="7">
    <location>
        <begin position="61"/>
        <end position="82"/>
    </location>
</feature>
<comment type="function">
    <text evidence="7">NDH-1 shuttles electrons from NADH, via FMN and iron-sulfur (Fe-S) centers, to quinones in the respiratory chain. The immediate electron acceptor for the enzyme in this species is believed to be a menaquinone. Couples the redox reaction to proton translocation (for every two electrons transferred, four hydrogen ions are translocated across the cytoplasmic membrane), and thus conserves the redox energy in a proton gradient.</text>
</comment>
<dbReference type="AlphaFoldDB" id="A0A1M5CFQ5"/>
<keyword evidence="6 7" id="KW-0472">Membrane</keyword>
<comment type="similarity">
    <text evidence="2 7 8">Belongs to the complex I subunit 3 family.</text>
</comment>
<organism evidence="9 10">
    <name type="scientific">Desulfofundulus australicus DSM 11792</name>
    <dbReference type="NCBI Taxonomy" id="1121425"/>
    <lineage>
        <taxon>Bacteria</taxon>
        <taxon>Bacillati</taxon>
        <taxon>Bacillota</taxon>
        <taxon>Clostridia</taxon>
        <taxon>Eubacteriales</taxon>
        <taxon>Peptococcaceae</taxon>
        <taxon>Desulfofundulus</taxon>
    </lineage>
</organism>
<dbReference type="GO" id="GO:0050136">
    <property type="term" value="F:NADH dehydrogenase (quinone) (non-electrogenic) activity"/>
    <property type="evidence" value="ECO:0007669"/>
    <property type="project" value="UniProtKB-UniRule"/>
</dbReference>
<dbReference type="HAMAP" id="MF_01394">
    <property type="entry name" value="NDH1_NuoA"/>
    <property type="match status" value="1"/>
</dbReference>
<dbReference type="RefSeq" id="WP_073166830.1">
    <property type="nucleotide sequence ID" value="NZ_FQUW01000037.1"/>
</dbReference>
<dbReference type="InterPro" id="IPR023043">
    <property type="entry name" value="NAD(P)H_OxRDtase_bac/plastid"/>
</dbReference>
<dbReference type="GO" id="GO:0008137">
    <property type="term" value="F:NADH dehydrogenase (ubiquinone) activity"/>
    <property type="evidence" value="ECO:0007669"/>
    <property type="project" value="InterPro"/>
</dbReference>
<keyword evidence="7 8" id="KW-0874">Quinone</keyword>
<dbReference type="Pfam" id="PF00507">
    <property type="entry name" value="Oxidored_q4"/>
    <property type="match status" value="1"/>
</dbReference>
<name>A0A1M5CFQ5_9FIRM</name>
<evidence type="ECO:0000256" key="6">
    <source>
        <dbReference type="ARBA" id="ARBA00023136"/>
    </source>
</evidence>
<feature type="transmembrane region" description="Helical" evidence="7">
    <location>
        <begin position="6"/>
        <end position="30"/>
    </location>
</feature>
<keyword evidence="7" id="KW-1278">Translocase</keyword>
<keyword evidence="7 8" id="KW-0520">NAD</keyword>
<dbReference type="GO" id="GO:0030964">
    <property type="term" value="C:NADH dehydrogenase complex"/>
    <property type="evidence" value="ECO:0007669"/>
    <property type="project" value="TreeGrafter"/>
</dbReference>